<keyword evidence="3" id="KW-1185">Reference proteome</keyword>
<feature type="region of interest" description="Disordered" evidence="1">
    <location>
        <begin position="183"/>
        <end position="579"/>
    </location>
</feature>
<feature type="compositionally biased region" description="Basic and acidic residues" evidence="1">
    <location>
        <begin position="308"/>
        <end position="324"/>
    </location>
</feature>
<protein>
    <submittedName>
        <fullName evidence="2">Uncharacterized protein</fullName>
    </submittedName>
</protein>
<feature type="compositionally biased region" description="Polar residues" evidence="1">
    <location>
        <begin position="443"/>
        <end position="458"/>
    </location>
</feature>
<feature type="region of interest" description="Disordered" evidence="1">
    <location>
        <begin position="124"/>
        <end position="162"/>
    </location>
</feature>
<feature type="region of interest" description="Disordered" evidence="1">
    <location>
        <begin position="1"/>
        <end position="83"/>
    </location>
</feature>
<gene>
    <name evidence="2" type="ORF">FLONG3_6678</name>
</gene>
<comment type="caution">
    <text evidence="2">The sequence shown here is derived from an EMBL/GenBank/DDBJ whole genome shotgun (WGS) entry which is preliminary data.</text>
</comment>
<dbReference type="STRING" id="694270.A0A395SJQ9"/>
<dbReference type="OrthoDB" id="428854at2759"/>
<evidence type="ECO:0000313" key="3">
    <source>
        <dbReference type="Proteomes" id="UP000266234"/>
    </source>
</evidence>
<dbReference type="EMBL" id="PXOG01000147">
    <property type="protein sequence ID" value="RGP72670.1"/>
    <property type="molecule type" value="Genomic_DNA"/>
</dbReference>
<sequence length="599" mass="63730">MASSNPFRKSAAITVDTSTFPDLTTSATARFPTLESFETTSTPPPPTSFQQADASAIDQKSKVSKKVRVLSPPPLSPDSPEWVFTAPSFAQHAANQHGGNDPFDATSTYESDLEMIAAAARSQALSGGEGAGNSFSKTMRDLDSPIAEQKLEQERKEEGHALKAANTVKRALDVNSFKRLLMTGNSESDKALEYSERNVKDQPSAFRKASQETPNDTSYPRHQVREVSLISQDTSDTPEDDAGQESVSDSSASAQVSSKNSKKPPPPPSSRHGKSIKLDLGDQALPEALATLSPSDINKPLPPAPTRRSLEEEGGSRFDRDPVDKAPGVDADVGVASPGSLGAGRKTVPVPPPRRGHARAESKANASQQFLQNDENLSRSSSMRSRPEHRRQDSQAGAPPPPPRRSHTPKHSTQLPIGMNSSFADLSQSSSSSAPSLDVDLSTASSPSQVRQASTLDLNSPRDGHYQPATPKASAPPPPPPARNTSVRRPASIRSVDSSSRRVSFEAKPYTQMAPPPPPRRQRGSSKGSVDGPRRTSLDSVGRTGSSQVPEKEPDAMSAAISSGPTSPQSTNEPGKSFDILADLDALQREVDALRGKLG</sequence>
<feature type="compositionally biased region" description="Basic and acidic residues" evidence="1">
    <location>
        <begin position="138"/>
        <end position="161"/>
    </location>
</feature>
<dbReference type="AlphaFoldDB" id="A0A395SJQ9"/>
<evidence type="ECO:0000256" key="1">
    <source>
        <dbReference type="SAM" id="MobiDB-lite"/>
    </source>
</evidence>
<feature type="compositionally biased region" description="Basic and acidic residues" evidence="1">
    <location>
        <begin position="187"/>
        <end position="200"/>
    </location>
</feature>
<feature type="compositionally biased region" description="Low complexity" evidence="1">
    <location>
        <begin position="31"/>
        <end position="41"/>
    </location>
</feature>
<feature type="compositionally biased region" description="Low complexity" evidence="1">
    <location>
        <begin position="421"/>
        <end position="442"/>
    </location>
</feature>
<name>A0A395SJQ9_9HYPO</name>
<dbReference type="Proteomes" id="UP000266234">
    <property type="component" value="Unassembled WGS sequence"/>
</dbReference>
<organism evidence="2 3">
    <name type="scientific">Fusarium longipes</name>
    <dbReference type="NCBI Taxonomy" id="694270"/>
    <lineage>
        <taxon>Eukaryota</taxon>
        <taxon>Fungi</taxon>
        <taxon>Dikarya</taxon>
        <taxon>Ascomycota</taxon>
        <taxon>Pezizomycotina</taxon>
        <taxon>Sordariomycetes</taxon>
        <taxon>Hypocreomycetidae</taxon>
        <taxon>Hypocreales</taxon>
        <taxon>Nectriaceae</taxon>
        <taxon>Fusarium</taxon>
    </lineage>
</organism>
<feature type="compositionally biased region" description="Polar residues" evidence="1">
    <location>
        <begin position="15"/>
        <end position="28"/>
    </location>
</feature>
<feature type="compositionally biased region" description="Polar residues" evidence="1">
    <location>
        <begin position="560"/>
        <end position="574"/>
    </location>
</feature>
<feature type="compositionally biased region" description="Polar residues" evidence="1">
    <location>
        <begin position="211"/>
        <end position="220"/>
    </location>
</feature>
<feature type="compositionally biased region" description="Polar residues" evidence="1">
    <location>
        <begin position="364"/>
        <end position="384"/>
    </location>
</feature>
<proteinExistence type="predicted"/>
<reference evidence="2 3" key="1">
    <citation type="journal article" date="2018" name="PLoS Pathog.">
        <title>Evolution of structural diversity of trichothecenes, a family of toxins produced by plant pathogenic and entomopathogenic fungi.</title>
        <authorList>
            <person name="Proctor R.H."/>
            <person name="McCormick S.P."/>
            <person name="Kim H.S."/>
            <person name="Cardoza R.E."/>
            <person name="Stanley A.M."/>
            <person name="Lindo L."/>
            <person name="Kelly A."/>
            <person name="Brown D.W."/>
            <person name="Lee T."/>
            <person name="Vaughan M.M."/>
            <person name="Alexander N.J."/>
            <person name="Busman M."/>
            <person name="Gutierrez S."/>
        </authorList>
    </citation>
    <scope>NUCLEOTIDE SEQUENCE [LARGE SCALE GENOMIC DNA]</scope>
    <source>
        <strain evidence="2 3">NRRL 20695</strain>
    </source>
</reference>
<accession>A0A395SJQ9</accession>
<evidence type="ECO:0000313" key="2">
    <source>
        <dbReference type="EMBL" id="RGP72670.1"/>
    </source>
</evidence>
<feature type="compositionally biased region" description="Low complexity" evidence="1">
    <location>
        <begin position="246"/>
        <end position="259"/>
    </location>
</feature>